<dbReference type="PANTHER" id="PTHR43617">
    <property type="entry name" value="L-AMINO ACID N-ACETYLTRANSFERASE"/>
    <property type="match status" value="1"/>
</dbReference>
<dbReference type="Proteomes" id="UP001596414">
    <property type="component" value="Unassembled WGS sequence"/>
</dbReference>
<comment type="caution">
    <text evidence="3">The sequence shown here is derived from an EMBL/GenBank/DDBJ whole genome shotgun (WGS) entry which is preliminary data.</text>
</comment>
<feature type="region of interest" description="Disordered" evidence="1">
    <location>
        <begin position="1"/>
        <end position="28"/>
    </location>
</feature>
<reference evidence="3 4" key="1">
    <citation type="journal article" date="2014" name="Int. J. Syst. Evol. Microbiol.">
        <title>Complete genome sequence of Corynebacterium casei LMG S-19264T (=DSM 44701T), isolated from a smear-ripened cheese.</title>
        <authorList>
            <consortium name="US DOE Joint Genome Institute (JGI-PGF)"/>
            <person name="Walter F."/>
            <person name="Albersmeier A."/>
            <person name="Kalinowski J."/>
            <person name="Ruckert C."/>
        </authorList>
    </citation>
    <scope>NUCLEOTIDE SEQUENCE [LARGE SCALE GENOMIC DNA]</scope>
    <source>
        <strain evidence="3 4">CGMCC 4.7215</strain>
    </source>
</reference>
<dbReference type="RefSeq" id="WP_267638052.1">
    <property type="nucleotide sequence ID" value="NZ_JAODIY010000011.1"/>
</dbReference>
<dbReference type="EC" id="2.3.-.-" evidence="3"/>
<keyword evidence="3" id="KW-0808">Transferase</keyword>
<organism evidence="3 4">
    <name type="scientific">Halovenus rubra</name>
    <dbReference type="NCBI Taxonomy" id="869890"/>
    <lineage>
        <taxon>Archaea</taxon>
        <taxon>Methanobacteriati</taxon>
        <taxon>Methanobacteriota</taxon>
        <taxon>Stenosarchaea group</taxon>
        <taxon>Halobacteria</taxon>
        <taxon>Halobacteriales</taxon>
        <taxon>Haloarculaceae</taxon>
        <taxon>Halovenus</taxon>
    </lineage>
</organism>
<dbReference type="InterPro" id="IPR000182">
    <property type="entry name" value="GNAT_dom"/>
</dbReference>
<feature type="domain" description="N-acetyltransferase" evidence="2">
    <location>
        <begin position="28"/>
        <end position="174"/>
    </location>
</feature>
<accession>A0ABD5X4K4</accession>
<dbReference type="SUPFAM" id="SSF55729">
    <property type="entry name" value="Acyl-CoA N-acyltransferases (Nat)"/>
    <property type="match status" value="1"/>
</dbReference>
<evidence type="ECO:0000313" key="4">
    <source>
        <dbReference type="Proteomes" id="UP001596414"/>
    </source>
</evidence>
<dbReference type="Gene3D" id="3.40.630.30">
    <property type="match status" value="1"/>
</dbReference>
<dbReference type="InterPro" id="IPR016181">
    <property type="entry name" value="Acyl_CoA_acyltransferase"/>
</dbReference>
<keyword evidence="3" id="KW-0012">Acyltransferase</keyword>
<dbReference type="Pfam" id="PF00583">
    <property type="entry name" value="Acetyltransf_1"/>
    <property type="match status" value="1"/>
</dbReference>
<sequence length="177" mass="19864">MTVRFPDDSVDGFPAPPRTATDRESRDIRYRQAKHEDRDALTAMYLDFDPEDRAQGIPPGDESGINEWLDVVMDEDALNTVARHDDSAVGHVMLVPDRDGASELAIFVLQGYQGAHIGTELVRTALGLAQREGLECIWLTVERWNRSAIALYEKIGFERTGDDSFELEMSLRLATPE</sequence>
<dbReference type="PROSITE" id="PS51186">
    <property type="entry name" value="GNAT"/>
    <property type="match status" value="1"/>
</dbReference>
<dbReference type="InterPro" id="IPR050276">
    <property type="entry name" value="MshD_Acetyltransferase"/>
</dbReference>
<dbReference type="GO" id="GO:0016746">
    <property type="term" value="F:acyltransferase activity"/>
    <property type="evidence" value="ECO:0007669"/>
    <property type="project" value="UniProtKB-KW"/>
</dbReference>
<dbReference type="EMBL" id="JBHSZQ010000011">
    <property type="protein sequence ID" value="MFC7125902.1"/>
    <property type="molecule type" value="Genomic_DNA"/>
</dbReference>
<evidence type="ECO:0000313" key="3">
    <source>
        <dbReference type="EMBL" id="MFC7125902.1"/>
    </source>
</evidence>
<evidence type="ECO:0000256" key="1">
    <source>
        <dbReference type="SAM" id="MobiDB-lite"/>
    </source>
</evidence>
<gene>
    <name evidence="3" type="ORF">ACFQJ7_07585</name>
</gene>
<proteinExistence type="predicted"/>
<protein>
    <submittedName>
        <fullName evidence="3">GNAT family N-acetyltransferase</fullName>
        <ecNumber evidence="3">2.3.-.-</ecNumber>
    </submittedName>
</protein>
<evidence type="ECO:0000259" key="2">
    <source>
        <dbReference type="PROSITE" id="PS51186"/>
    </source>
</evidence>
<name>A0ABD5X4K4_9EURY</name>
<dbReference type="CDD" id="cd04301">
    <property type="entry name" value="NAT_SF"/>
    <property type="match status" value="1"/>
</dbReference>
<dbReference type="AlphaFoldDB" id="A0ABD5X4K4"/>